<gene>
    <name evidence="1" type="ORF">GZ77_17120</name>
</gene>
<name>A0A081N1G1_9GAMM</name>
<reference evidence="1 2" key="1">
    <citation type="submission" date="2014-06" db="EMBL/GenBank/DDBJ databases">
        <title>Whole Genome Sequences of Three Symbiotic Endozoicomonas Bacteria.</title>
        <authorList>
            <person name="Neave M.J."/>
            <person name="Apprill A."/>
            <person name="Voolstra C.R."/>
        </authorList>
    </citation>
    <scope>NUCLEOTIDE SEQUENCE [LARGE SCALE GENOMIC DNA]</scope>
    <source>
        <strain evidence="1 2">LMG 24815</strain>
    </source>
</reference>
<dbReference type="RefSeq" id="WP_034877651.1">
    <property type="nucleotide sequence ID" value="NZ_JOKG01000004.1"/>
</dbReference>
<organism evidence="1 2">
    <name type="scientific">Endozoicomonas montiporae</name>
    <dbReference type="NCBI Taxonomy" id="1027273"/>
    <lineage>
        <taxon>Bacteria</taxon>
        <taxon>Pseudomonadati</taxon>
        <taxon>Pseudomonadota</taxon>
        <taxon>Gammaproteobacteria</taxon>
        <taxon>Oceanospirillales</taxon>
        <taxon>Endozoicomonadaceae</taxon>
        <taxon>Endozoicomonas</taxon>
    </lineage>
</organism>
<sequence length="72" mass="8229">MSIKDIPLSNNQKKRLLACVKDQSIFFQDENGDIVVDTQAYKALKESLQQAPIEELLKLDDLETLADYVVFQ</sequence>
<evidence type="ECO:0000313" key="1">
    <source>
        <dbReference type="EMBL" id="KEQ12284.1"/>
    </source>
</evidence>
<comment type="caution">
    <text evidence="1">The sequence shown here is derived from an EMBL/GenBank/DDBJ whole genome shotgun (WGS) entry which is preliminary data.</text>
</comment>
<proteinExistence type="predicted"/>
<protein>
    <submittedName>
        <fullName evidence="1">Uncharacterized protein</fullName>
    </submittedName>
</protein>
<evidence type="ECO:0000313" key="2">
    <source>
        <dbReference type="Proteomes" id="UP000028006"/>
    </source>
</evidence>
<dbReference type="Proteomes" id="UP000028006">
    <property type="component" value="Unassembled WGS sequence"/>
</dbReference>
<dbReference type="eggNOG" id="ENOG5033KG0">
    <property type="taxonomic scope" value="Bacteria"/>
</dbReference>
<dbReference type="EMBL" id="JOKG01000004">
    <property type="protein sequence ID" value="KEQ12284.1"/>
    <property type="molecule type" value="Genomic_DNA"/>
</dbReference>
<keyword evidence="2" id="KW-1185">Reference proteome</keyword>
<dbReference type="AlphaFoldDB" id="A0A081N1G1"/>
<accession>A0A081N1G1</accession>